<keyword evidence="7" id="KW-0812">Transmembrane</keyword>
<dbReference type="AlphaFoldDB" id="A0A9W8NF04"/>
<feature type="domain" description="Acyl-CoA oxidase/dehydrogenase middle" evidence="9">
    <location>
        <begin position="662"/>
        <end position="750"/>
    </location>
</feature>
<keyword evidence="12" id="KW-1185">Reference proteome</keyword>
<keyword evidence="4" id="KW-0274">FAD</keyword>
<feature type="domain" description="Acyl-CoA dehydrogenase/oxidase C-terminal" evidence="8">
    <location>
        <begin position="762"/>
        <end position="919"/>
    </location>
</feature>
<feature type="transmembrane region" description="Helical" evidence="7">
    <location>
        <begin position="86"/>
        <end position="111"/>
    </location>
</feature>
<dbReference type="InterPro" id="IPR037069">
    <property type="entry name" value="AcylCoA_DH/ox_N_sf"/>
</dbReference>
<organism evidence="11 12">
    <name type="scientific">Xylaria arbuscula</name>
    <dbReference type="NCBI Taxonomy" id="114810"/>
    <lineage>
        <taxon>Eukaryota</taxon>
        <taxon>Fungi</taxon>
        <taxon>Dikarya</taxon>
        <taxon>Ascomycota</taxon>
        <taxon>Pezizomycotina</taxon>
        <taxon>Sordariomycetes</taxon>
        <taxon>Xylariomycetidae</taxon>
        <taxon>Xylariales</taxon>
        <taxon>Xylariaceae</taxon>
        <taxon>Xylaria</taxon>
    </lineage>
</organism>
<dbReference type="InterPro" id="IPR013786">
    <property type="entry name" value="AcylCoA_DH/ox_N"/>
</dbReference>
<evidence type="ECO:0000313" key="12">
    <source>
        <dbReference type="Proteomes" id="UP001148614"/>
    </source>
</evidence>
<dbReference type="GO" id="GO:0005737">
    <property type="term" value="C:cytoplasm"/>
    <property type="evidence" value="ECO:0007669"/>
    <property type="project" value="TreeGrafter"/>
</dbReference>
<name>A0A9W8NF04_9PEZI</name>
<dbReference type="VEuPathDB" id="FungiDB:F4678DRAFT_485982"/>
<dbReference type="EMBL" id="JANPWZ010000779">
    <property type="protein sequence ID" value="KAJ3572277.1"/>
    <property type="molecule type" value="Genomic_DNA"/>
</dbReference>
<dbReference type="Gene3D" id="1.20.140.10">
    <property type="entry name" value="Butyryl-CoA Dehydrogenase, subunit A, domain 3"/>
    <property type="match status" value="1"/>
</dbReference>
<dbReference type="GO" id="GO:0003995">
    <property type="term" value="F:acyl-CoA dehydrogenase activity"/>
    <property type="evidence" value="ECO:0007669"/>
    <property type="project" value="TreeGrafter"/>
</dbReference>
<dbReference type="Pfam" id="PF00441">
    <property type="entry name" value="Acyl-CoA_dh_1"/>
    <property type="match status" value="1"/>
</dbReference>
<evidence type="ECO:0000256" key="2">
    <source>
        <dbReference type="ARBA" id="ARBA00009347"/>
    </source>
</evidence>
<dbReference type="InterPro" id="IPR050741">
    <property type="entry name" value="Acyl-CoA_dehydrogenase"/>
</dbReference>
<dbReference type="GO" id="GO:0033539">
    <property type="term" value="P:fatty acid beta-oxidation using acyl-CoA dehydrogenase"/>
    <property type="evidence" value="ECO:0007669"/>
    <property type="project" value="TreeGrafter"/>
</dbReference>
<dbReference type="SUPFAM" id="SSF56645">
    <property type="entry name" value="Acyl-CoA dehydrogenase NM domain-like"/>
    <property type="match status" value="1"/>
</dbReference>
<dbReference type="Pfam" id="PF02770">
    <property type="entry name" value="Acyl-CoA_dh_M"/>
    <property type="match status" value="1"/>
</dbReference>
<dbReference type="Gene3D" id="2.120.10.70">
    <property type="entry name" value="Fucose-specific lectin"/>
    <property type="match status" value="1"/>
</dbReference>
<feature type="region of interest" description="Disordered" evidence="6">
    <location>
        <begin position="113"/>
        <end position="143"/>
    </location>
</feature>
<dbReference type="InterPro" id="IPR009075">
    <property type="entry name" value="AcylCo_DH/oxidase_C"/>
</dbReference>
<dbReference type="Gene3D" id="2.40.110.10">
    <property type="entry name" value="Butyryl-CoA Dehydrogenase, subunit A, domain 2"/>
    <property type="match status" value="1"/>
</dbReference>
<proteinExistence type="inferred from homology"/>
<dbReference type="Proteomes" id="UP001148614">
    <property type="component" value="Unassembled WGS sequence"/>
</dbReference>
<feature type="domain" description="Acyl-CoA dehydrogenase/oxidase N-terminal" evidence="10">
    <location>
        <begin position="528"/>
        <end position="658"/>
    </location>
</feature>
<dbReference type="SUPFAM" id="SSF89372">
    <property type="entry name" value="Fucose-specific lectin"/>
    <property type="match status" value="1"/>
</dbReference>
<evidence type="ECO:0000256" key="7">
    <source>
        <dbReference type="SAM" id="Phobius"/>
    </source>
</evidence>
<evidence type="ECO:0000313" key="11">
    <source>
        <dbReference type="EMBL" id="KAJ3572277.1"/>
    </source>
</evidence>
<dbReference type="SUPFAM" id="SSF47203">
    <property type="entry name" value="Acyl-CoA dehydrogenase C-terminal domain-like"/>
    <property type="match status" value="1"/>
</dbReference>
<evidence type="ECO:0000259" key="8">
    <source>
        <dbReference type="Pfam" id="PF00441"/>
    </source>
</evidence>
<dbReference type="Gene3D" id="1.10.540.10">
    <property type="entry name" value="Acyl-CoA dehydrogenase/oxidase, N-terminal domain"/>
    <property type="match status" value="1"/>
</dbReference>
<keyword evidence="7" id="KW-1133">Transmembrane helix</keyword>
<keyword evidence="7" id="KW-0472">Membrane</keyword>
<reference evidence="11" key="1">
    <citation type="submission" date="2022-07" db="EMBL/GenBank/DDBJ databases">
        <title>Genome Sequence of Xylaria arbuscula.</title>
        <authorList>
            <person name="Buettner E."/>
        </authorList>
    </citation>
    <scope>NUCLEOTIDE SEQUENCE</scope>
    <source>
        <strain evidence="11">VT107</strain>
    </source>
</reference>
<protein>
    <recommendedName>
        <fullName evidence="13">Acyl-CoA dehydrogenase/oxidase C-terminal domain-containing protein</fullName>
    </recommendedName>
</protein>
<keyword evidence="3" id="KW-0285">Flavoprotein</keyword>
<evidence type="ECO:0000259" key="9">
    <source>
        <dbReference type="Pfam" id="PF02770"/>
    </source>
</evidence>
<feature type="compositionally biased region" description="Polar residues" evidence="6">
    <location>
        <begin position="133"/>
        <end position="143"/>
    </location>
</feature>
<comment type="similarity">
    <text evidence="2">Belongs to the acyl-CoA dehydrogenase family.</text>
</comment>
<evidence type="ECO:0000256" key="1">
    <source>
        <dbReference type="ARBA" id="ARBA00001974"/>
    </source>
</evidence>
<evidence type="ECO:0008006" key="13">
    <source>
        <dbReference type="Google" id="ProtNLM"/>
    </source>
</evidence>
<evidence type="ECO:0000256" key="5">
    <source>
        <dbReference type="ARBA" id="ARBA00023002"/>
    </source>
</evidence>
<gene>
    <name evidence="11" type="ORF">NPX13_g5105</name>
</gene>
<evidence type="ECO:0000256" key="6">
    <source>
        <dbReference type="SAM" id="MobiDB-lite"/>
    </source>
</evidence>
<dbReference type="PANTHER" id="PTHR48083">
    <property type="entry name" value="MEDIUM-CHAIN SPECIFIC ACYL-COA DEHYDROGENASE, MITOCHONDRIAL-RELATED"/>
    <property type="match status" value="1"/>
</dbReference>
<dbReference type="InterPro" id="IPR036250">
    <property type="entry name" value="AcylCo_DH-like_C"/>
</dbReference>
<comment type="cofactor">
    <cofactor evidence="1">
        <name>FAD</name>
        <dbReference type="ChEBI" id="CHEBI:57692"/>
    </cofactor>
</comment>
<sequence length="936" mass="101645">MRSQAPYDGLEVMLPEGYRAYEHEQTDLTPSTRQLESSLPEAAPLEYMSHNIQTAALGTNLSEKGVTTVSIPKQESKNKCGLPLRLFYIILGVVVVLVVGGIAGGVAGGLLSKSRDNHGPSGASDDGNVPANEGNSTNATSSHILPTSHLSATNWTDPNGYSHRFVFFQDGIGAIVARRWDAQNQSWSTDNLTEIFETSRAPVNPLSPSTPLASVSISFNEVNNTKNQILLWYMAPDNTIGSVEVQDLVGAPAEWSLNTLDIEVYGGSQLAAAWNRCWESCAGYWTLAYQRPGDAGINVLNESDTGHASLAVESDRVVVGTSLALTPEVQTDGASVARLTLMSESLLTSDSGKVQKSTYETEWYHDGTLLSGAIIPAPYPTLQFSITLLDNFKTVVFLALLPNGTVTGSYFRSHFVSIPAVEFRGGPSDLNFTAIATSEEALFYGISNDGIHQYSVDHTDPSVFDLIITSASLWHCVRLSQGYLPLLLAPPNRVYQTSIATSVTSTMTVPIPFSEPPWLMGLPSAYYTDSHRRFQNAIRPFIQEHLLDHAIEWDKAETVPDHVFREFADANMLLPTLPAPLPAAWLKRLGIHELLGDLKVEDFDYMHSLIFTDEMSRAGLAGPSASLTTGFAFGIPPIIKFGDQQLQERLLPDLLTGKKRCCIAITEPDAGSDVANITTTAVKSTCGKITNGIWSDYATMAVRTGSPGSGASGLSLLVVPLKGFLGVSMRRLKVGGQVSAGTTYIELDDVRVPVENLIGTEGMGMRYVMTNFNHERLAVAIGVTRQARVALATTFEYVLKREAFGKPLMDQPVVRHRLAKAGGLLESQWAWVEQFAYQMSRMPKEDADRELGGMTGLLKAQAGMIFHECASVAVLLFGGNGYTRSGQGELIEMIYREVPGARIPGGSEDVLLDLAVRQLVKVYKEKTKALNAKARI</sequence>
<dbReference type="InterPro" id="IPR046373">
    <property type="entry name" value="Acyl-CoA_Oxase/DH_mid-dom_sf"/>
</dbReference>
<dbReference type="VEuPathDB" id="FungiDB:F4678DRAFT_485973"/>
<evidence type="ECO:0000259" key="10">
    <source>
        <dbReference type="Pfam" id="PF02771"/>
    </source>
</evidence>
<dbReference type="PANTHER" id="PTHR48083:SF15">
    <property type="entry name" value="ACYL-COA DEHYDROGENASE APDG"/>
    <property type="match status" value="1"/>
</dbReference>
<dbReference type="GO" id="GO:0050660">
    <property type="term" value="F:flavin adenine dinucleotide binding"/>
    <property type="evidence" value="ECO:0007669"/>
    <property type="project" value="InterPro"/>
</dbReference>
<evidence type="ECO:0000256" key="3">
    <source>
        <dbReference type="ARBA" id="ARBA00022630"/>
    </source>
</evidence>
<accession>A0A9W8NF04</accession>
<evidence type="ECO:0000256" key="4">
    <source>
        <dbReference type="ARBA" id="ARBA00022827"/>
    </source>
</evidence>
<dbReference type="Pfam" id="PF02771">
    <property type="entry name" value="Acyl-CoA_dh_N"/>
    <property type="match status" value="1"/>
</dbReference>
<comment type="caution">
    <text evidence="11">The sequence shown here is derived from an EMBL/GenBank/DDBJ whole genome shotgun (WGS) entry which is preliminary data.</text>
</comment>
<dbReference type="InterPro" id="IPR009100">
    <property type="entry name" value="AcylCoA_DH/oxidase_NM_dom_sf"/>
</dbReference>
<dbReference type="InterPro" id="IPR006091">
    <property type="entry name" value="Acyl-CoA_Oxase/DH_mid-dom"/>
</dbReference>
<keyword evidence="5" id="KW-0560">Oxidoreductase</keyword>